<gene>
    <name evidence="2" type="ordered locus">Slip_0531</name>
</gene>
<dbReference type="RefSeq" id="WP_013174717.1">
    <property type="nucleotide sequence ID" value="NC_014220.1"/>
</dbReference>
<feature type="domain" description="DUF2229" evidence="1">
    <location>
        <begin position="3"/>
        <end position="230"/>
    </location>
</feature>
<proteinExistence type="predicted"/>
<sequence>MQTVGIPRGLFYYYYYPLWKTFFLSLGFRVVTSPATNYHVMDEGVLTAVDEACLPVKVYFGHVKELCRKDVDYLFVPRLVSVEPRSYICPKLMGVPDMLKAQVPGLPPLIEPKIDMSKRERDLFSSIYQVGKLLNCKPKQVEAAYRAGQEEQRRFNRLTRQGYSSDEALEAWETGNLAGKNSGNVESAGTGKLRIGVLGHGYSLYDKVISLDLLNRLRSMKVEIVTLEMLPGQEVEAHAATLPKRMFWTLGRKLIGGALKMDSDETIDGIIYLACFGCGPDSLVGQIIQRRVRKTPFMLVTVDEHTGEAGLVTRLEAFCDMIWRRKQVNESHLSPHG</sequence>
<reference evidence="2 3" key="2">
    <citation type="journal article" date="2010" name="Stand. Genomic Sci.">
        <title>Complete genome sequence of Syntrophothermus lipocalidus type strain (TGB-C1).</title>
        <authorList>
            <person name="Djao O.D."/>
            <person name="Zhang X."/>
            <person name="Lucas S."/>
            <person name="Lapidus A."/>
            <person name="Del Rio T.G."/>
            <person name="Nolan M."/>
            <person name="Tice H."/>
            <person name="Cheng J.F."/>
            <person name="Han C."/>
            <person name="Tapia R."/>
            <person name="Goodwin L."/>
            <person name="Pitluck S."/>
            <person name="Liolios K."/>
            <person name="Ivanova N."/>
            <person name="Mavromatis K."/>
            <person name="Mikhailova N."/>
            <person name="Ovchinnikova G."/>
            <person name="Pati A."/>
            <person name="Brambilla E."/>
            <person name="Chen A."/>
            <person name="Palaniappan K."/>
            <person name="Land M."/>
            <person name="Hauser L."/>
            <person name="Chang Y.J."/>
            <person name="Jeffries C.D."/>
            <person name="Rohde M."/>
            <person name="Sikorski J."/>
            <person name="Spring S."/>
            <person name="Goker M."/>
            <person name="Detter J.C."/>
            <person name="Woyke T."/>
            <person name="Bristow J."/>
            <person name="Eisen J.A."/>
            <person name="Markowitz V."/>
            <person name="Hugenholtz P."/>
            <person name="Kyrpides N.C."/>
            <person name="Klenk H.P."/>
        </authorList>
    </citation>
    <scope>NUCLEOTIDE SEQUENCE [LARGE SCALE GENOMIC DNA]</scope>
    <source>
        <strain evidence="3">DSM 12680 / TGB-C1</strain>
    </source>
</reference>
<reference evidence="3" key="1">
    <citation type="journal article" date="2010" name="Stand. Genomic Sci.">
        <title>Complete genome sequence of Syntrophothermus lipocalidus type strain (TGB-C1T).</title>
        <authorList>
            <consortium name="US DOE Joint Genome Institute (JGI-PGF)"/>
            <person name="Djao O."/>
            <person name="Zhang X."/>
            <person name="Lucas S."/>
            <person name="Lapidus A."/>
            <person name="Glavina Del Rio T."/>
            <person name="Nolan M."/>
            <person name="Tice H."/>
            <person name="Cheng J."/>
            <person name="Han C."/>
            <person name="Tapia R."/>
            <person name="Goodwin L."/>
            <person name="Pitluck S."/>
            <person name="Liolios K."/>
            <person name="Ivanova N."/>
            <person name="Mavromatis K."/>
            <person name="Mikhailova N."/>
            <person name="Ovchinnikova G."/>
            <person name="Pati A."/>
            <person name="Brambilla E."/>
            <person name="Chen A."/>
            <person name="Palaniappan K."/>
            <person name="Land M."/>
            <person name="Hauser L."/>
            <person name="Chang Y."/>
            <person name="Jeffries C."/>
            <person name="Rohde M."/>
            <person name="Sikorski J."/>
            <person name="Spring S."/>
            <person name="Goker M."/>
            <person name="Detter J."/>
            <person name="Woyke T."/>
            <person name="Bristow J."/>
            <person name="Eisen J."/>
            <person name="Markowitz V."/>
            <person name="Hugenholtz P."/>
            <person name="Kyrpides N."/>
            <person name="Klenk H."/>
        </authorList>
    </citation>
    <scope>NUCLEOTIDE SEQUENCE [LARGE SCALE GENOMIC DNA]</scope>
    <source>
        <strain evidence="3">DSM 12680 / TGB-C1</strain>
    </source>
</reference>
<dbReference type="EMBL" id="CP002048">
    <property type="protein sequence ID" value="ADI01315.1"/>
    <property type="molecule type" value="Genomic_DNA"/>
</dbReference>
<dbReference type="KEGG" id="slp:Slip_0531"/>
<dbReference type="STRING" id="643648.Slip_0531"/>
<dbReference type="PANTHER" id="PTHR32329">
    <property type="entry name" value="BIFUNCTIONAL PROTEIN [INCLUDES 2-HYDROXYACYL-COA DEHYDRATASE (N-TER) AND ITS ACTIVATOR DOMAIN (C_TERM)-RELATED"/>
    <property type="match status" value="1"/>
</dbReference>
<keyword evidence="3" id="KW-1185">Reference proteome</keyword>
<dbReference type="Proteomes" id="UP000000378">
    <property type="component" value="Chromosome"/>
</dbReference>
<organism evidence="2 3">
    <name type="scientific">Syntrophothermus lipocalidus (strain DSM 12680 / TGB-C1)</name>
    <dbReference type="NCBI Taxonomy" id="643648"/>
    <lineage>
        <taxon>Bacteria</taxon>
        <taxon>Bacillati</taxon>
        <taxon>Bacillota</taxon>
        <taxon>Clostridia</taxon>
        <taxon>Eubacteriales</taxon>
        <taxon>Syntrophomonadaceae</taxon>
        <taxon>Syntrophothermus</taxon>
    </lineage>
</organism>
<dbReference type="InterPro" id="IPR018709">
    <property type="entry name" value="CoA_activase_DUF2229"/>
</dbReference>
<name>D7CKT0_SYNLT</name>
<accession>D7CKT0</accession>
<dbReference type="PANTHER" id="PTHR32329:SF2">
    <property type="entry name" value="BIFUNCTIONAL PROTEIN [INCLUDES 2-HYDROXYACYL-COA DEHYDRATASE (N-TER) AND ITS ACTIVATOR DOMAIN (C_TERM)"/>
    <property type="match status" value="1"/>
</dbReference>
<dbReference type="Pfam" id="PF09989">
    <property type="entry name" value="DUF2229"/>
    <property type="match status" value="1"/>
</dbReference>
<dbReference type="AlphaFoldDB" id="D7CKT0"/>
<dbReference type="eggNOG" id="COG3580">
    <property type="taxonomic scope" value="Bacteria"/>
</dbReference>
<evidence type="ECO:0000259" key="1">
    <source>
        <dbReference type="Pfam" id="PF09989"/>
    </source>
</evidence>
<protein>
    <recommendedName>
        <fullName evidence="1">DUF2229 domain-containing protein</fullName>
    </recommendedName>
</protein>
<dbReference type="InterPro" id="IPR051805">
    <property type="entry name" value="Dehydratase_Activator_Redct"/>
</dbReference>
<evidence type="ECO:0000313" key="2">
    <source>
        <dbReference type="EMBL" id="ADI01315.1"/>
    </source>
</evidence>
<dbReference type="Gene3D" id="3.40.50.11900">
    <property type="match status" value="1"/>
</dbReference>
<evidence type="ECO:0000313" key="3">
    <source>
        <dbReference type="Proteomes" id="UP000000378"/>
    </source>
</evidence>
<dbReference type="HOGENOM" id="CLU_079876_0_0_9"/>